<dbReference type="AlphaFoldDB" id="A0A561V5T3"/>
<comment type="similarity">
    <text evidence="2">Belongs to the bacterial solute-binding protein 1 family.</text>
</comment>
<dbReference type="Proteomes" id="UP000318186">
    <property type="component" value="Unassembled WGS sequence"/>
</dbReference>
<dbReference type="PROSITE" id="PS51318">
    <property type="entry name" value="TAT"/>
    <property type="match status" value="1"/>
</dbReference>
<dbReference type="SUPFAM" id="SSF53850">
    <property type="entry name" value="Periplasmic binding protein-like II"/>
    <property type="match status" value="1"/>
</dbReference>
<reference evidence="5 6" key="1">
    <citation type="submission" date="2019-06" db="EMBL/GenBank/DDBJ databases">
        <title>Sequencing the genomes of 1000 actinobacteria strains.</title>
        <authorList>
            <person name="Klenk H.-P."/>
        </authorList>
    </citation>
    <scope>NUCLEOTIDE SEQUENCE [LARGE SCALE GENOMIC DNA]</scope>
    <source>
        <strain evidence="5 6">DSM 42059</strain>
    </source>
</reference>
<evidence type="ECO:0000256" key="1">
    <source>
        <dbReference type="ARBA" id="ARBA00004196"/>
    </source>
</evidence>
<proteinExistence type="inferred from homology"/>
<dbReference type="Gene3D" id="3.40.190.10">
    <property type="entry name" value="Periplasmic binding protein-like II"/>
    <property type="match status" value="3"/>
</dbReference>
<keyword evidence="3" id="KW-0813">Transport</keyword>
<evidence type="ECO:0000256" key="2">
    <source>
        <dbReference type="ARBA" id="ARBA00008520"/>
    </source>
</evidence>
<dbReference type="PANTHER" id="PTHR43649">
    <property type="entry name" value="ARABINOSE-BINDING PROTEIN-RELATED"/>
    <property type="match status" value="1"/>
</dbReference>
<gene>
    <name evidence="5" type="ORF">FHX80_115472</name>
</gene>
<protein>
    <submittedName>
        <fullName evidence="5">Carbohydrate ABC transporter substrate-binding protein (CUT1 family)</fullName>
    </submittedName>
</protein>
<dbReference type="PANTHER" id="PTHR43649:SF31">
    <property type="entry name" value="SN-GLYCEROL-3-PHOSPHATE-BINDING PERIPLASMIC PROTEIN UGPB"/>
    <property type="match status" value="1"/>
</dbReference>
<sequence>MTPNSSPSSTAPSRRSFLATGAVAAVAVAGGVPLLAACGGSGSGSGTKEGTTTGKALKKVVPTYSQLNLVEPDVPGANGSSPGFTKLPDPLVASVKSVPGKGSKFRVMTPLWGTVPKKDNAYYAAVNKAVGATLNFDPQDGNTYQDKIGAVLAGSDIPDVMTIPGWNMQGQIRNAISAKFADLSPYLAGDAVKKYPNLANIPTGAWQYSVFGGKLRGLPMPTPVIGNAIFYRKDLIGSGAVPASADDLLAFGKEYTAPRKKVWAFDDLWTCIQKIYGLLPDAPHYWQLENGKLVHKIETKEYREALAFARKLHDGGYVHPDAEANKDADSKIRFTSGHVVMYNDGTGGWKGMVTEQATANAKFDMQALDFFSHDGGKPVLWQDDPAGIFTFLSKKLSKAQIEEFLAIADYAAAPYGTEEFMLTNYGVKGTHYTLKDGAPTYTPQGVEEAQPSTFLFLASPPTSIAYPDQPQLAKDYAGWMARQAPNIKKPLFFGMQVVEPQRYASLYTPFDDLQKDIRRGRKKVSDIDEAVNTWKKSGGEKLRAWYQDILDKNGSGN</sequence>
<dbReference type="Pfam" id="PF13416">
    <property type="entry name" value="SBP_bac_8"/>
    <property type="match status" value="1"/>
</dbReference>
<dbReference type="GO" id="GO:0030313">
    <property type="term" value="C:cell envelope"/>
    <property type="evidence" value="ECO:0007669"/>
    <property type="project" value="UniProtKB-SubCell"/>
</dbReference>
<dbReference type="InterPro" id="IPR006059">
    <property type="entry name" value="SBP"/>
</dbReference>
<comment type="caution">
    <text evidence="5">The sequence shown here is derived from an EMBL/GenBank/DDBJ whole genome shotgun (WGS) entry which is preliminary data.</text>
</comment>
<organism evidence="5 6">
    <name type="scientific">Streptomyces brevispora</name>
    <dbReference type="NCBI Taxonomy" id="887462"/>
    <lineage>
        <taxon>Bacteria</taxon>
        <taxon>Bacillati</taxon>
        <taxon>Actinomycetota</taxon>
        <taxon>Actinomycetes</taxon>
        <taxon>Kitasatosporales</taxon>
        <taxon>Streptomycetaceae</taxon>
        <taxon>Streptomyces</taxon>
    </lineage>
</organism>
<evidence type="ECO:0000313" key="5">
    <source>
        <dbReference type="EMBL" id="TWG06971.1"/>
    </source>
</evidence>
<evidence type="ECO:0000256" key="3">
    <source>
        <dbReference type="ARBA" id="ARBA00022448"/>
    </source>
</evidence>
<evidence type="ECO:0000256" key="4">
    <source>
        <dbReference type="ARBA" id="ARBA00022729"/>
    </source>
</evidence>
<keyword evidence="4" id="KW-0732">Signal</keyword>
<name>A0A561V5T3_9ACTN</name>
<evidence type="ECO:0000313" key="6">
    <source>
        <dbReference type="Proteomes" id="UP000318186"/>
    </source>
</evidence>
<dbReference type="EMBL" id="VIWW01000001">
    <property type="protein sequence ID" value="TWG06971.1"/>
    <property type="molecule type" value="Genomic_DNA"/>
</dbReference>
<dbReference type="InterPro" id="IPR050490">
    <property type="entry name" value="Bact_solute-bd_prot1"/>
</dbReference>
<accession>A0A561V5T3</accession>
<dbReference type="InterPro" id="IPR006311">
    <property type="entry name" value="TAT_signal"/>
</dbReference>
<comment type="subcellular location">
    <subcellularLocation>
        <location evidence="1">Cell envelope</location>
    </subcellularLocation>
</comment>